<evidence type="ECO:0000256" key="5">
    <source>
        <dbReference type="SAM" id="MobiDB-lite"/>
    </source>
</evidence>
<dbReference type="InterPro" id="IPR016438">
    <property type="entry name" value="SKI2-like"/>
</dbReference>
<proteinExistence type="predicted"/>
<dbReference type="InterPro" id="IPR011545">
    <property type="entry name" value="DEAD/DEAH_box_helicase_dom"/>
</dbReference>
<reference evidence="8 9" key="1">
    <citation type="submission" date="2016-09" db="EMBL/GenBank/DDBJ databases">
        <authorList>
            <consortium name="Pathogen Informatics"/>
        </authorList>
    </citation>
    <scope>NUCLEOTIDE SEQUENCE [LARGE SCALE GENOMIC DNA]</scope>
</reference>
<accession>A0A2P9DCQ1</accession>
<keyword evidence="3 8" id="KW-0347">Helicase</keyword>
<dbReference type="GO" id="GO:0005524">
    <property type="term" value="F:ATP binding"/>
    <property type="evidence" value="ECO:0007669"/>
    <property type="project" value="UniProtKB-KW"/>
</dbReference>
<dbReference type="Gene3D" id="1.10.3380.30">
    <property type="match status" value="1"/>
</dbReference>
<dbReference type="PANTHER" id="PTHR12131">
    <property type="entry name" value="ATP-DEPENDENT RNA AND DNA HELICASE"/>
    <property type="match status" value="1"/>
</dbReference>
<dbReference type="Proteomes" id="UP000240500">
    <property type="component" value="Chromosome 9"/>
</dbReference>
<dbReference type="FunFam" id="3.40.50.300:FF:000190">
    <property type="entry name" value="ATP-dependent RNA helicase"/>
    <property type="match status" value="1"/>
</dbReference>
<evidence type="ECO:0000256" key="2">
    <source>
        <dbReference type="ARBA" id="ARBA00022801"/>
    </source>
</evidence>
<dbReference type="SUPFAM" id="SSF52540">
    <property type="entry name" value="P-loop containing nucleoside triphosphate hydrolases"/>
    <property type="match status" value="1"/>
</dbReference>
<keyword evidence="2" id="KW-0378">Hydrolase</keyword>
<dbReference type="PANTHER" id="PTHR12131:SF1">
    <property type="entry name" value="ATP-DEPENDENT RNA HELICASE SUPV3L1, MITOCHONDRIAL-RELATED"/>
    <property type="match status" value="1"/>
</dbReference>
<dbReference type="InterPro" id="IPR012961">
    <property type="entry name" value="Ski2/MTR4_C"/>
</dbReference>
<dbReference type="InterPro" id="IPR027417">
    <property type="entry name" value="P-loop_NTPase"/>
</dbReference>
<dbReference type="PROSITE" id="PS51192">
    <property type="entry name" value="HELICASE_ATP_BIND_1"/>
    <property type="match status" value="1"/>
</dbReference>
<dbReference type="PROSITE" id="PS51194">
    <property type="entry name" value="HELICASE_CTER"/>
    <property type="match status" value="1"/>
</dbReference>
<organism evidence="8 9">
    <name type="scientific">Plasmodium reichenowi</name>
    <dbReference type="NCBI Taxonomy" id="5854"/>
    <lineage>
        <taxon>Eukaryota</taxon>
        <taxon>Sar</taxon>
        <taxon>Alveolata</taxon>
        <taxon>Apicomplexa</taxon>
        <taxon>Aconoidasida</taxon>
        <taxon>Haemosporida</taxon>
        <taxon>Plasmodiidae</taxon>
        <taxon>Plasmodium</taxon>
        <taxon>Plasmodium (Laverania)</taxon>
    </lineage>
</organism>
<dbReference type="InterPro" id="IPR001650">
    <property type="entry name" value="Helicase_C-like"/>
</dbReference>
<dbReference type="VEuPathDB" id="PlasmoDB:PRG01_0917400"/>
<dbReference type="SMART" id="SM00490">
    <property type="entry name" value="HELICc"/>
    <property type="match status" value="1"/>
</dbReference>
<dbReference type="FunFam" id="3.40.50.300:FF:001545">
    <property type="entry name" value="DEAD/DEAH box helicase, putative"/>
    <property type="match status" value="1"/>
</dbReference>
<evidence type="ECO:0000259" key="6">
    <source>
        <dbReference type="PROSITE" id="PS51192"/>
    </source>
</evidence>
<keyword evidence="1" id="KW-0547">Nucleotide-binding</keyword>
<feature type="compositionally biased region" description="Basic and acidic residues" evidence="5">
    <location>
        <begin position="30"/>
        <end position="41"/>
    </location>
</feature>
<dbReference type="GO" id="GO:0003723">
    <property type="term" value="F:RNA binding"/>
    <property type="evidence" value="ECO:0007669"/>
    <property type="project" value="InterPro"/>
</dbReference>
<evidence type="ECO:0000313" key="8">
    <source>
        <dbReference type="EMBL" id="SOV78827.1"/>
    </source>
</evidence>
<dbReference type="Gene3D" id="3.40.50.300">
    <property type="entry name" value="P-loop containing nucleotide triphosphate hydrolases"/>
    <property type="match status" value="2"/>
</dbReference>
<dbReference type="InterPro" id="IPR014001">
    <property type="entry name" value="Helicase_ATP-bd"/>
</dbReference>
<dbReference type="Pfam" id="PF00270">
    <property type="entry name" value="DEAD"/>
    <property type="match status" value="1"/>
</dbReference>
<dbReference type="SMART" id="SM00487">
    <property type="entry name" value="DEXDc"/>
    <property type="match status" value="1"/>
</dbReference>
<evidence type="ECO:0000256" key="4">
    <source>
        <dbReference type="ARBA" id="ARBA00022840"/>
    </source>
</evidence>
<dbReference type="Pfam" id="PF08148">
    <property type="entry name" value="DSHCT"/>
    <property type="match status" value="1"/>
</dbReference>
<feature type="compositionally biased region" description="Polar residues" evidence="5">
    <location>
        <begin position="544"/>
        <end position="554"/>
    </location>
</feature>
<dbReference type="CDD" id="cd18795">
    <property type="entry name" value="SF2_C_Ski2"/>
    <property type="match status" value="1"/>
</dbReference>
<feature type="compositionally biased region" description="Basic and acidic residues" evidence="5">
    <location>
        <begin position="248"/>
        <end position="260"/>
    </location>
</feature>
<gene>
    <name evidence="8" type="ORF">PRG01_0917400</name>
</gene>
<feature type="region of interest" description="Disordered" evidence="5">
    <location>
        <begin position="544"/>
        <end position="568"/>
    </location>
</feature>
<sequence>MAYNIYSNLSDFWTSDDDEGDEGSNEEGEEKSASNDKEENNNLKNETYGYDIEDSFNEYNIYKREDMMYNDDNSFNKTIDQRLNFNINDIMNEYSNDISENFTINNLLEKYDINNFIFNDNLLKYCETGVAINDEKPNNEKLTLNEDFEFNVKCSFNYVNPPSYGLKINRDVKNEVPQENIKSNNLEMKQVIHNKEEMLVNKKVLHDNENVDMEKIDHPNGKNIDNNNKNDDMEKIDHPNGKNIDNNNKNDDMEKIDHPNGKNIDNNNKNDDDDDNNNDNNLNEQQILHNHIENTKIKYIRKKWVIEDNESDISNFNKNDLLLNYDFELDDFQKRSIKHLNNFKHVFVAAHTSAGKTLIAEHAIALSIKLQKKAIYTSPIKALSNQKYYEFKNIFKDVGIITGDVKMNVNANCIIMTTEILRNLLYLNDNIINNIHCVIFDEVHYVNDEDRGVIWEESIIMLPHHVQILLLSATVPNYLEFADWVGFTKQKEVISISTKKRPVPLLHYIYAYDSVYLVMDEKNKFYSSAFKEIYVKIREKQEANNKNTKQITSGSNNTSSNLKKNNNYYDSKNKYLTTINNKENDTTQNSNNNNNNNNNNNVKGYYEYCKQKRKQKLFANEASMKTEIQKLQTLIKKLDQDNKLPVVLFCFSRIKCETYAKCMPHLNFLDTNKKSKVHLFIKESISKLPKQDRELNQIQSLSKLLEKGIGVHHSGLLPILKEIVEILFSKGLIKVLFATETFAMGINMPTKSVVFTSIYKHDHLRKRILTSSEYTQMSGRAGRRSSDKYGYVYICCCDNIPDQVQLTEMMMQKAVSLKSKFKVTYNMILKLLINKQINIEKMLFSSFLESCRALQIPLFKKDLKRKRKVLQNIKEVQCIYEQENNKNPYPPIEQYVQINYRLKYIGLNLHKKLLNTKSSNCFVIGRVMLLNNIHILHSSVYAIYLGCDKSNNKKKNDKVDFAQNSIFFQNNYEDDRSNERFFFLFILPDFMTFENLPDYIINEADQNMLTSKKKKTTSNNNNNDNINNKSNNNSNNNILSNSVSENINLYENYKNVFSKKNNKSDIKIIYHSSFDTDMNKKHFVVCSNVCIENISIITNTVIKLPNVNNAGILNNPKNLLLYTFELDRLIEKNNFEPFVLTKMLKSLKCEFYSVLVNQADYLENLKKSKCYNCNLKEKHYQLICKKNDCLDDIENIERNINAKSLNLYEDLEGKLNVLKHFGFIDDQNNLTVKGKIASYITLTDEITLTQVIFENVLNKLNPAEIAAVLSCFVAPEKKVEESPDLTVNLQEVKAALTNIHSSFEEFYKVIRLRISSEDHWKLCNFKIMFIAYKWTLGVSFAELLEQCELEEGLIVRSILRLDDLCRKVKIAFLYLGNIDLAQKVEKTSHLLRRDIIFTTSLYLQ</sequence>
<dbReference type="GO" id="GO:0003724">
    <property type="term" value="F:RNA helicase activity"/>
    <property type="evidence" value="ECO:0007669"/>
    <property type="project" value="InterPro"/>
</dbReference>
<feature type="compositionally biased region" description="Low complexity" evidence="5">
    <location>
        <begin position="555"/>
        <end position="568"/>
    </location>
</feature>
<evidence type="ECO:0000256" key="1">
    <source>
        <dbReference type="ARBA" id="ARBA00022741"/>
    </source>
</evidence>
<feature type="domain" description="Helicase ATP-binding" evidence="6">
    <location>
        <begin position="337"/>
        <end position="493"/>
    </location>
</feature>
<dbReference type="VEuPathDB" id="PlasmoDB:PRCDC_0908000"/>
<dbReference type="PIRSF" id="PIRSF005198">
    <property type="entry name" value="Antiviral_helicase_SKI2"/>
    <property type="match status" value="1"/>
</dbReference>
<dbReference type="EMBL" id="LT969572">
    <property type="protein sequence ID" value="SOV78827.1"/>
    <property type="molecule type" value="Genomic_DNA"/>
</dbReference>
<name>A0A2P9DCQ1_PLARE</name>
<evidence type="ECO:0000259" key="7">
    <source>
        <dbReference type="PROSITE" id="PS51194"/>
    </source>
</evidence>
<feature type="compositionally biased region" description="Basic and acidic residues" evidence="5">
    <location>
        <begin position="228"/>
        <end position="240"/>
    </location>
</feature>
<feature type="compositionally biased region" description="Acidic residues" evidence="5">
    <location>
        <begin position="14"/>
        <end position="29"/>
    </location>
</feature>
<feature type="region of interest" description="Disordered" evidence="5">
    <location>
        <begin position="1"/>
        <end position="46"/>
    </location>
</feature>
<feature type="domain" description="Helicase C-terminal" evidence="7">
    <location>
        <begin position="630"/>
        <end position="832"/>
    </location>
</feature>
<dbReference type="FunFam" id="1.10.3380.30:FF:000008">
    <property type="entry name" value="Helicase with Zn-finger motif, putative"/>
    <property type="match status" value="1"/>
</dbReference>
<dbReference type="GO" id="GO:0070478">
    <property type="term" value="P:nuclear-transcribed mRNA catabolic process, 3'-5' exonucleolytic nonsense-mediated decay"/>
    <property type="evidence" value="ECO:0007669"/>
    <property type="project" value="TreeGrafter"/>
</dbReference>
<feature type="region of interest" description="Disordered" evidence="5">
    <location>
        <begin position="582"/>
        <end position="603"/>
    </location>
</feature>
<feature type="compositionally biased region" description="Polar residues" evidence="5">
    <location>
        <begin position="1"/>
        <end position="13"/>
    </location>
</feature>
<dbReference type="Pfam" id="PF00271">
    <property type="entry name" value="Helicase_C"/>
    <property type="match status" value="1"/>
</dbReference>
<dbReference type="GO" id="GO:0016787">
    <property type="term" value="F:hydrolase activity"/>
    <property type="evidence" value="ECO:0007669"/>
    <property type="project" value="UniProtKB-KW"/>
</dbReference>
<keyword evidence="4" id="KW-0067">ATP-binding</keyword>
<evidence type="ECO:0000256" key="3">
    <source>
        <dbReference type="ARBA" id="ARBA00022806"/>
    </source>
</evidence>
<evidence type="ECO:0000313" key="9">
    <source>
        <dbReference type="Proteomes" id="UP000240500"/>
    </source>
</evidence>
<dbReference type="GO" id="GO:0055087">
    <property type="term" value="C:Ski complex"/>
    <property type="evidence" value="ECO:0007669"/>
    <property type="project" value="TreeGrafter"/>
</dbReference>
<feature type="region of interest" description="Disordered" evidence="5">
    <location>
        <begin position="1012"/>
        <end position="1038"/>
    </location>
</feature>
<feature type="compositionally biased region" description="Low complexity" evidence="5">
    <location>
        <begin position="1017"/>
        <end position="1038"/>
    </location>
</feature>
<feature type="region of interest" description="Disordered" evidence="5">
    <location>
        <begin position="212"/>
        <end position="282"/>
    </location>
</feature>
<dbReference type="SMART" id="SM01142">
    <property type="entry name" value="DSHCT"/>
    <property type="match status" value="1"/>
</dbReference>
<feature type="compositionally biased region" description="Low complexity" evidence="5">
    <location>
        <begin position="586"/>
        <end position="601"/>
    </location>
</feature>
<dbReference type="InterPro" id="IPR050699">
    <property type="entry name" value="RNA-DNA_Helicase"/>
</dbReference>
<dbReference type="OrthoDB" id="64767at2759"/>
<protein>
    <submittedName>
        <fullName evidence="8">Helicase with Zn-finger motif, putative</fullName>
    </submittedName>
</protein>